<dbReference type="SUPFAM" id="SSF53335">
    <property type="entry name" value="S-adenosyl-L-methionine-dependent methyltransferases"/>
    <property type="match status" value="1"/>
</dbReference>
<dbReference type="PANTHER" id="PTHR12753:SF0">
    <property type="entry name" value="ALPHA N-TERMINAL PROTEIN METHYLTRANSFERASE 1"/>
    <property type="match status" value="1"/>
</dbReference>
<feature type="active site" description="Proton donor/acceptor" evidence="12">
    <location>
        <position position="395"/>
    </location>
</feature>
<dbReference type="PROSITE" id="PS52035">
    <property type="entry name" value="PEPTIDASE_M14"/>
    <property type="match status" value="1"/>
</dbReference>
<dbReference type="InterPro" id="IPR000834">
    <property type="entry name" value="Peptidase_M14"/>
</dbReference>
<comment type="similarity">
    <text evidence="1 12">Belongs to the peptidase M14 family.</text>
</comment>
<dbReference type="CDD" id="cd06234">
    <property type="entry name" value="M14_PaCCP-like"/>
    <property type="match status" value="1"/>
</dbReference>
<evidence type="ECO:0000256" key="5">
    <source>
        <dbReference type="ARBA" id="ARBA00022691"/>
    </source>
</evidence>
<dbReference type="PANTHER" id="PTHR12753">
    <property type="entry name" value="AD-003 - RELATED"/>
    <property type="match status" value="1"/>
</dbReference>
<dbReference type="GO" id="GO:0032259">
    <property type="term" value="P:methylation"/>
    <property type="evidence" value="ECO:0007669"/>
    <property type="project" value="UniProtKB-KW"/>
</dbReference>
<evidence type="ECO:0000256" key="2">
    <source>
        <dbReference type="ARBA" id="ARBA00009059"/>
    </source>
</evidence>
<evidence type="ECO:0000256" key="12">
    <source>
        <dbReference type="PROSITE-ProRule" id="PRU01379"/>
    </source>
</evidence>
<evidence type="ECO:0000256" key="6">
    <source>
        <dbReference type="ARBA" id="ARBA00039112"/>
    </source>
</evidence>
<comment type="similarity">
    <text evidence="2">Belongs to the methyltransferase superfamily. NTM1 family.</text>
</comment>
<protein>
    <recommendedName>
        <fullName evidence="7">Alpha N-terminal protein methyltransferase 1</fullName>
        <ecNumber evidence="6">2.1.1.244</ecNumber>
    </recommendedName>
    <alternativeName>
        <fullName evidence="8">X-Pro-Lys N-terminal protein methyltransferase 1</fullName>
    </alternativeName>
</protein>
<reference evidence="14 15" key="1">
    <citation type="journal article" date="2024" name="Science">
        <title>Giant polyketide synthase enzymes in the biosynthesis of giant marine polyether toxins.</title>
        <authorList>
            <person name="Fallon T.R."/>
            <person name="Shende V.V."/>
            <person name="Wierzbicki I.H."/>
            <person name="Pendleton A.L."/>
            <person name="Watervoot N.F."/>
            <person name="Auber R.P."/>
            <person name="Gonzalez D.J."/>
            <person name="Wisecaver J.H."/>
            <person name="Moore B.S."/>
        </authorList>
    </citation>
    <scope>NUCLEOTIDE SEQUENCE [LARGE SCALE GENOMIC DNA]</scope>
    <source>
        <strain evidence="14 15">12B1</strain>
    </source>
</reference>
<dbReference type="Pfam" id="PF00246">
    <property type="entry name" value="Peptidase_M14"/>
    <property type="match status" value="1"/>
</dbReference>
<dbReference type="Pfam" id="PF05891">
    <property type="entry name" value="Methyltransf_PK"/>
    <property type="match status" value="1"/>
</dbReference>
<dbReference type="Pfam" id="PF18027">
    <property type="entry name" value="Pepdidase_M14_N"/>
    <property type="match status" value="1"/>
</dbReference>
<feature type="domain" description="Peptidase M14" evidence="13">
    <location>
        <begin position="159"/>
        <end position="433"/>
    </location>
</feature>
<dbReference type="GO" id="GO:0008270">
    <property type="term" value="F:zinc ion binding"/>
    <property type="evidence" value="ECO:0007669"/>
    <property type="project" value="InterPro"/>
</dbReference>
<dbReference type="InterPro" id="IPR029063">
    <property type="entry name" value="SAM-dependent_MTases_sf"/>
</dbReference>
<evidence type="ECO:0000259" key="13">
    <source>
        <dbReference type="PROSITE" id="PS52035"/>
    </source>
</evidence>
<proteinExistence type="inferred from homology"/>
<gene>
    <name evidence="14" type="ORF">AB1Y20_009448</name>
</gene>
<accession>A0AB34K3Y8</accession>
<evidence type="ECO:0000256" key="10">
    <source>
        <dbReference type="ARBA" id="ARBA00047885"/>
    </source>
</evidence>
<dbReference type="EC" id="2.1.1.244" evidence="6"/>
<evidence type="ECO:0000313" key="15">
    <source>
        <dbReference type="Proteomes" id="UP001515480"/>
    </source>
</evidence>
<evidence type="ECO:0000256" key="7">
    <source>
        <dbReference type="ARBA" id="ARBA00039449"/>
    </source>
</evidence>
<dbReference type="GO" id="GO:0005737">
    <property type="term" value="C:cytoplasm"/>
    <property type="evidence" value="ECO:0007669"/>
    <property type="project" value="TreeGrafter"/>
</dbReference>
<comment type="catalytic activity">
    <reaction evidence="11">
        <text>N-terminal L-alanyl-L-prolyl-L-lysyl-[protein] + 3 S-adenosyl-L-methionine = N-terminal N,N,N-trimethyl-L-alanyl-L-prolyl-L-lysyl-[protein] + 3 S-adenosyl-L-homocysteine + 3 H(+)</text>
        <dbReference type="Rhea" id="RHEA:54712"/>
        <dbReference type="Rhea" id="RHEA-COMP:13785"/>
        <dbReference type="Rhea" id="RHEA-COMP:13971"/>
        <dbReference type="ChEBI" id="CHEBI:15378"/>
        <dbReference type="ChEBI" id="CHEBI:57856"/>
        <dbReference type="ChEBI" id="CHEBI:59789"/>
        <dbReference type="ChEBI" id="CHEBI:138057"/>
        <dbReference type="ChEBI" id="CHEBI:138315"/>
        <dbReference type="EC" id="2.1.1.244"/>
    </reaction>
</comment>
<dbReference type="GO" id="GO:0004181">
    <property type="term" value="F:metallocarboxypeptidase activity"/>
    <property type="evidence" value="ECO:0007669"/>
    <property type="project" value="InterPro"/>
</dbReference>
<dbReference type="InterPro" id="IPR008576">
    <property type="entry name" value="MeTrfase_NTM1"/>
</dbReference>
<evidence type="ECO:0000256" key="8">
    <source>
        <dbReference type="ARBA" id="ARBA00043129"/>
    </source>
</evidence>
<evidence type="ECO:0000256" key="3">
    <source>
        <dbReference type="ARBA" id="ARBA00022603"/>
    </source>
</evidence>
<comment type="catalytic activity">
    <reaction evidence="10">
        <text>N-terminal L-prolyl-L-prolyl-L-lysyl-[protein] + 2 S-adenosyl-L-methionine = N-terminal N,N-dimethyl-L-prolyl-L-prolyl-L-lysyl-[protein] + 2 S-adenosyl-L-homocysteine + 2 H(+)</text>
        <dbReference type="Rhea" id="RHEA:54736"/>
        <dbReference type="Rhea" id="RHEA-COMP:13787"/>
        <dbReference type="Rhea" id="RHEA-COMP:13974"/>
        <dbReference type="ChEBI" id="CHEBI:15378"/>
        <dbReference type="ChEBI" id="CHEBI:57856"/>
        <dbReference type="ChEBI" id="CHEBI:59789"/>
        <dbReference type="ChEBI" id="CHEBI:138059"/>
        <dbReference type="ChEBI" id="CHEBI:138318"/>
        <dbReference type="EC" id="2.1.1.244"/>
    </reaction>
</comment>
<dbReference type="GO" id="GO:0071885">
    <property type="term" value="F:N-terminal protein N-methyltransferase activity"/>
    <property type="evidence" value="ECO:0007669"/>
    <property type="project" value="UniProtKB-EC"/>
</dbReference>
<dbReference type="Gene3D" id="3.40.50.150">
    <property type="entry name" value="Vaccinia Virus protein VP39"/>
    <property type="match status" value="1"/>
</dbReference>
<dbReference type="CDD" id="cd02440">
    <property type="entry name" value="AdoMet_MTases"/>
    <property type="match status" value="1"/>
</dbReference>
<dbReference type="SUPFAM" id="SSF53187">
    <property type="entry name" value="Zn-dependent exopeptidases"/>
    <property type="match status" value="1"/>
</dbReference>
<dbReference type="EMBL" id="JBGBPQ010000002">
    <property type="protein sequence ID" value="KAL1528082.1"/>
    <property type="molecule type" value="Genomic_DNA"/>
</dbReference>
<comment type="caution">
    <text evidence="14">The sequence shown here is derived from an EMBL/GenBank/DDBJ whole genome shotgun (WGS) entry which is preliminary data.</text>
</comment>
<evidence type="ECO:0000256" key="11">
    <source>
        <dbReference type="ARBA" id="ARBA00048167"/>
    </source>
</evidence>
<dbReference type="Gene3D" id="2.60.40.3120">
    <property type="match status" value="1"/>
</dbReference>
<name>A0AB34K3Y8_PRYPA</name>
<keyword evidence="5" id="KW-0949">S-adenosyl-L-methionine</keyword>
<sequence>MLLSLAATALHTRHASRLAPRHALVSASAPTHGVAPRVAVSSAFDSGNIRLVGVEGTAVRLRIVADPLTELEARYHMQWFAFRATLDARHADAVATYAIDNAGLCSYASAWEGAEVCVSYDRREWRRVAATRYDAADGTLRWEWRHNASHPSVYFAYFDMYPFERHLDLVARCTAARGVPGLRVASLGQSLDGREIDLITVGRGPLQAWVIHRQHPGEPQASFFAEGLLHRLLGLEESSEADGLAARMLEAFTWHVVPLMNPDGASRGYLRTNAAGANLNREWAPTGSYAAPTLERSPEVLHAIAAMDATGVDLFVDVHGDEGLPFAFAAGNEGASNWGPRLQALHGAFVGALSRANADMQAAFGYTPDAPLMANPAVSADQVGQRFDCLALTLEMPFKDNAANPEGRRGDCGFDGHRCAKLGASLLDAAAYVEASLRGVPEPHFPLADDAYVRPTEDPAEVAEFLAGRARGVEGGGADLWKNPDKRTQWYERGKAYWEWAAPTNNGVMSGIGALHDTDVADSRRFLTEGPAPLWPSPAFRANARALDVGAGIGRVSGALLLDLCGVVDLVDGSAVQLEQARAALNVEPPPSQARGRVGELICSELQSFVPSRTYDLIWIQWTTMYLTDDDLCRLLRDCQRALAPGGFIVLKDNVIDEVKGPKGLLEGRYMVDEEDASVSRAREHLLHLVEAAGLSVVAATTADLESEELHKCLSQNQWEELHPVAILALR</sequence>
<keyword evidence="4" id="KW-0808">Transferase</keyword>
<evidence type="ECO:0000256" key="1">
    <source>
        <dbReference type="ARBA" id="ARBA00005988"/>
    </source>
</evidence>
<keyword evidence="15" id="KW-1185">Reference proteome</keyword>
<evidence type="ECO:0000256" key="9">
    <source>
        <dbReference type="ARBA" id="ARBA00047306"/>
    </source>
</evidence>
<dbReference type="GO" id="GO:0006508">
    <property type="term" value="P:proteolysis"/>
    <property type="evidence" value="ECO:0007669"/>
    <property type="project" value="InterPro"/>
</dbReference>
<dbReference type="Proteomes" id="UP001515480">
    <property type="component" value="Unassembled WGS sequence"/>
</dbReference>
<keyword evidence="3" id="KW-0489">Methyltransferase</keyword>
<dbReference type="InterPro" id="IPR040626">
    <property type="entry name" value="Pepdidase_M14_N"/>
</dbReference>
<dbReference type="AlphaFoldDB" id="A0AB34K3Y8"/>
<evidence type="ECO:0000256" key="4">
    <source>
        <dbReference type="ARBA" id="ARBA00022679"/>
    </source>
</evidence>
<organism evidence="14 15">
    <name type="scientific">Prymnesium parvum</name>
    <name type="common">Toxic golden alga</name>
    <dbReference type="NCBI Taxonomy" id="97485"/>
    <lineage>
        <taxon>Eukaryota</taxon>
        <taxon>Haptista</taxon>
        <taxon>Haptophyta</taxon>
        <taxon>Prymnesiophyceae</taxon>
        <taxon>Prymnesiales</taxon>
        <taxon>Prymnesiaceae</taxon>
        <taxon>Prymnesium</taxon>
    </lineage>
</organism>
<evidence type="ECO:0000313" key="14">
    <source>
        <dbReference type="EMBL" id="KAL1528082.1"/>
    </source>
</evidence>
<comment type="catalytic activity">
    <reaction evidence="9">
        <text>N-terminal L-seryl-L-prolyl-L-lysyl-[protein] + 3 S-adenosyl-L-methionine = N-terminal N,N,N-trimethyl-L-seryl-L-prolyl-L-lysyl-[protein] + 3 S-adenosyl-L-homocysteine + 3 H(+)</text>
        <dbReference type="Rhea" id="RHEA:54724"/>
        <dbReference type="Rhea" id="RHEA-COMP:13789"/>
        <dbReference type="Rhea" id="RHEA-COMP:13973"/>
        <dbReference type="ChEBI" id="CHEBI:15378"/>
        <dbReference type="ChEBI" id="CHEBI:57856"/>
        <dbReference type="ChEBI" id="CHEBI:59789"/>
        <dbReference type="ChEBI" id="CHEBI:138061"/>
        <dbReference type="ChEBI" id="CHEBI:138317"/>
        <dbReference type="EC" id="2.1.1.244"/>
    </reaction>
</comment>
<dbReference type="Gene3D" id="3.40.630.10">
    <property type="entry name" value="Zn peptidases"/>
    <property type="match status" value="1"/>
</dbReference>